<dbReference type="InterPro" id="IPR048428">
    <property type="entry name" value="YobI-NTPase"/>
</dbReference>
<organism evidence="2 3">
    <name type="scientific">Ancylobacter dichloromethanicus</name>
    <dbReference type="NCBI Taxonomy" id="518825"/>
    <lineage>
        <taxon>Bacteria</taxon>
        <taxon>Pseudomonadati</taxon>
        <taxon>Pseudomonadota</taxon>
        <taxon>Alphaproteobacteria</taxon>
        <taxon>Hyphomicrobiales</taxon>
        <taxon>Xanthobacteraceae</taxon>
        <taxon>Ancylobacter</taxon>
    </lineage>
</organism>
<evidence type="ECO:0000259" key="1">
    <source>
        <dbReference type="Pfam" id="PF20693"/>
    </source>
</evidence>
<sequence>MTLREINSLVNANAGVKRTIKFLYALRDDVFINTDRTKFFEFVIPVIPIINTSNSIDMVLEQGKRLEIDGRLDPQFLREVSRYLNDLRLIQNIFNEYAIYVANLETDGENNLNANKLLAILIYKNFYPKDFEQLHRGEGNLADILGRRDQLVAHKEAICKEEIAEIERKIDVAERQTPSDLKELSQIYAMTLVQMLPANVNSVSRDGQSWIPLHSIVGHDAFEHLIAVPHIFCRDVYSSPRRIDISALQNEVDSQKTYIQRRAEIENKSEANKSGSLRRIRELRATIATLRTAQFNELVRSSTDRVTDLFDGFGEKGELARFLILEGHLDDTYYQYTSLFHSGRLSPNDNKFLIQIRAFFTPDPNFQIDNPNEVIAAMREADFGQSYVLNVKLVDCLLNEATRYSDQTRKLFEFIASQFDGCVDFLEAYYATGRAVPKLLSRLTDEWPQFIPTAIASKRNLSHITQLVTNLPESALETLARDGDELPDFVAAKLPEILALAPDLVPERLARIGFEVRDLPAIGKFTGIVRFMVKRGRFELSIANVEHIYREVMGETNLVAFRERNYTTLRSLTDRTLITRVERDLDIYLSDVLLELHDNSKEDAAAIADLLGREGIDEDNLREFLGRQTALLPALEGIPEKLHATVFEQQRIAPTWDNCIAFMEGSGFAAEILVAYLDRKNVRAVILEHGLHNVRETLRLREFLVTANALSDESYREYVRAVPNTFKNFPKSLDSSKLNILIEERKIAFSRETVESLNVNTDLPVLFVAENIEDYLTDPGIFGLDDDFREGLLQADITDDDKRAIIDLIDLSTLTEMPKRAALIGPILDRTNARISGIDAAKARSLILNSRPVETQISLFNKFHSTMTVDEAREVLVALPDPFSEITTGYHTPRLPKSDENRALAQWLEARGVISSWGEGGGWLLADKIRVNLKRR</sequence>
<dbReference type="AlphaFoldDB" id="A0A9W6MZK2"/>
<evidence type="ECO:0000313" key="2">
    <source>
        <dbReference type="EMBL" id="GLK72223.1"/>
    </source>
</evidence>
<feature type="domain" description="YobI-like P-loop NTPase" evidence="1">
    <location>
        <begin position="2"/>
        <end position="141"/>
    </location>
</feature>
<keyword evidence="3" id="KW-1185">Reference proteome</keyword>
<comment type="caution">
    <text evidence="2">The sequence shown here is derived from an EMBL/GenBank/DDBJ whole genome shotgun (WGS) entry which is preliminary data.</text>
</comment>
<proteinExistence type="predicted"/>
<gene>
    <name evidence="2" type="primary">yobI</name>
    <name evidence="2" type="ORF">GCM10017643_23390</name>
</gene>
<dbReference type="Proteomes" id="UP001143370">
    <property type="component" value="Unassembled WGS sequence"/>
</dbReference>
<reference evidence="2" key="2">
    <citation type="submission" date="2023-01" db="EMBL/GenBank/DDBJ databases">
        <authorList>
            <person name="Sun Q."/>
            <person name="Evtushenko L."/>
        </authorList>
    </citation>
    <scope>NUCLEOTIDE SEQUENCE</scope>
    <source>
        <strain evidence="2">VKM B-2484</strain>
    </source>
</reference>
<name>A0A9W6MZK2_9HYPH</name>
<reference evidence="2" key="1">
    <citation type="journal article" date="2014" name="Int. J. Syst. Evol. Microbiol.">
        <title>Complete genome sequence of Corynebacterium casei LMG S-19264T (=DSM 44701T), isolated from a smear-ripened cheese.</title>
        <authorList>
            <consortium name="US DOE Joint Genome Institute (JGI-PGF)"/>
            <person name="Walter F."/>
            <person name="Albersmeier A."/>
            <person name="Kalinowski J."/>
            <person name="Ruckert C."/>
        </authorList>
    </citation>
    <scope>NUCLEOTIDE SEQUENCE</scope>
    <source>
        <strain evidence="2">VKM B-2484</strain>
    </source>
</reference>
<dbReference type="EMBL" id="BSFJ01000010">
    <property type="protein sequence ID" value="GLK72223.1"/>
    <property type="molecule type" value="Genomic_DNA"/>
</dbReference>
<protein>
    <submittedName>
        <fullName evidence="2">Membrane protein YobI</fullName>
    </submittedName>
</protein>
<dbReference type="Pfam" id="PF20693">
    <property type="entry name" value="YobI-ATPase"/>
    <property type="match status" value="1"/>
</dbReference>
<accession>A0A9W6MZK2</accession>
<evidence type="ECO:0000313" key="3">
    <source>
        <dbReference type="Proteomes" id="UP001143370"/>
    </source>
</evidence>